<dbReference type="InterPro" id="IPR029463">
    <property type="entry name" value="Lys_MEP"/>
</dbReference>
<organism evidence="10 11">
    <name type="scientific">Purpureocillium lavendulum</name>
    <dbReference type="NCBI Taxonomy" id="1247861"/>
    <lineage>
        <taxon>Eukaryota</taxon>
        <taxon>Fungi</taxon>
        <taxon>Dikarya</taxon>
        <taxon>Ascomycota</taxon>
        <taxon>Pezizomycotina</taxon>
        <taxon>Sordariomycetes</taxon>
        <taxon>Hypocreomycetidae</taxon>
        <taxon>Hypocreales</taxon>
        <taxon>Ophiocordycipitaceae</taxon>
        <taxon>Purpureocillium</taxon>
    </lineage>
</organism>
<comment type="similarity">
    <text evidence="2">Belongs to the peptidase M35 family.</text>
</comment>
<dbReference type="GO" id="GO:0046872">
    <property type="term" value="F:metal ion binding"/>
    <property type="evidence" value="ECO:0007669"/>
    <property type="project" value="UniProtKB-KW"/>
</dbReference>
<keyword evidence="11" id="KW-1185">Reference proteome</keyword>
<keyword evidence="3" id="KW-0645">Protease</keyword>
<dbReference type="Proteomes" id="UP001163105">
    <property type="component" value="Unassembled WGS sequence"/>
</dbReference>
<evidence type="ECO:0000256" key="2">
    <source>
        <dbReference type="ARBA" id="ARBA00010279"/>
    </source>
</evidence>
<dbReference type="CDD" id="cd11008">
    <property type="entry name" value="M35_deuterolysin_like"/>
    <property type="match status" value="1"/>
</dbReference>
<accession>A0AB34FGK4</accession>
<dbReference type="SUPFAM" id="SSF55486">
    <property type="entry name" value="Metalloproteases ('zincins'), catalytic domain"/>
    <property type="match status" value="2"/>
</dbReference>
<protein>
    <submittedName>
        <fullName evidence="10">Deuterolysin metalloprotease (M35) family domain-containing protein</fullName>
    </submittedName>
</protein>
<name>A0AB34FGK4_9HYPO</name>
<keyword evidence="5" id="KW-0378">Hydrolase</keyword>
<sequence>MENKDITPRGDGALQKRANIDAGCGDKTVFIQTALKGCAERASAAAKEALNTKSNLMEKLFHTTSERDRRYVSAVFEGIAEECGKDGGGSIRISCIDDQRCRHPTSGGAAPALANTPGPNLSICPGFFKRPIGGKDVSCRDLDAEGVVIRELSHALNATQDKAKDVHQLPAPDSLHDAETYGMFALWNAIKCTGLGRPGVQSGEHANEPVKGKSAEAPATRPESLLGGRIQTSNRKTRGTRQPPVRRQMIADSVPAMDKTTLQRRTTISKGIDPEHNELIQNALRGCAERARVAAKEARTWNMTATSPLLKTYFTPDDQSKVASLFDRISKECQSKGSGVTTISTAEIAECSTYTAYTTWTGPWADDNSLATQSEAPEHSATVYLCHKWRVLASKSSAGDCGGDSLGAVDLLIHEMAHALGHVKDHAYGRQKSIELDDPQQRLLNGDNYGFFAQDANCGGSS</sequence>
<evidence type="ECO:0000256" key="1">
    <source>
        <dbReference type="ARBA" id="ARBA00001947"/>
    </source>
</evidence>
<dbReference type="GO" id="GO:0004222">
    <property type="term" value="F:metalloendopeptidase activity"/>
    <property type="evidence" value="ECO:0007669"/>
    <property type="project" value="InterPro"/>
</dbReference>
<feature type="region of interest" description="Disordered" evidence="8">
    <location>
        <begin position="200"/>
        <end position="244"/>
    </location>
</feature>
<evidence type="ECO:0000259" key="9">
    <source>
        <dbReference type="Pfam" id="PF14521"/>
    </source>
</evidence>
<evidence type="ECO:0000256" key="4">
    <source>
        <dbReference type="ARBA" id="ARBA00022723"/>
    </source>
</evidence>
<dbReference type="PANTHER" id="PTHR37016:SF3">
    <property type="entry name" value="NEUTRAL PROTEASE 2-RELATED"/>
    <property type="match status" value="1"/>
</dbReference>
<evidence type="ECO:0000256" key="7">
    <source>
        <dbReference type="ARBA" id="ARBA00023049"/>
    </source>
</evidence>
<evidence type="ECO:0000313" key="10">
    <source>
        <dbReference type="EMBL" id="KAJ6437781.1"/>
    </source>
</evidence>
<proteinExistence type="inferred from homology"/>
<feature type="domain" description="Lysine-specific metallo-endopeptidase" evidence="9">
    <location>
        <begin position="305"/>
        <end position="454"/>
    </location>
</feature>
<evidence type="ECO:0000256" key="8">
    <source>
        <dbReference type="SAM" id="MobiDB-lite"/>
    </source>
</evidence>
<dbReference type="GO" id="GO:0006508">
    <property type="term" value="P:proteolysis"/>
    <property type="evidence" value="ECO:0007669"/>
    <property type="project" value="UniProtKB-KW"/>
</dbReference>
<dbReference type="Pfam" id="PF14521">
    <property type="entry name" value="Aspzincin_M35"/>
    <property type="match status" value="2"/>
</dbReference>
<evidence type="ECO:0000313" key="11">
    <source>
        <dbReference type="Proteomes" id="UP001163105"/>
    </source>
</evidence>
<reference evidence="10" key="1">
    <citation type="submission" date="2023-01" db="EMBL/GenBank/DDBJ databases">
        <title>The growth and conidiation of Purpureocillium lavendulum are regulated by nitrogen source and histone H3K14 acetylation.</title>
        <authorList>
            <person name="Tang P."/>
            <person name="Han J."/>
            <person name="Zhang C."/>
            <person name="Tang P."/>
            <person name="Qi F."/>
            <person name="Zhang K."/>
            <person name="Liang L."/>
        </authorList>
    </citation>
    <scope>NUCLEOTIDE SEQUENCE</scope>
    <source>
        <strain evidence="10">YMF1.00683</strain>
    </source>
</reference>
<evidence type="ECO:0000256" key="3">
    <source>
        <dbReference type="ARBA" id="ARBA00022670"/>
    </source>
</evidence>
<dbReference type="Gene3D" id="3.40.390.10">
    <property type="entry name" value="Collagenase (Catalytic Domain)"/>
    <property type="match status" value="2"/>
</dbReference>
<dbReference type="EMBL" id="JAQHRD010000010">
    <property type="protein sequence ID" value="KAJ6437781.1"/>
    <property type="molecule type" value="Genomic_DNA"/>
</dbReference>
<evidence type="ECO:0000256" key="5">
    <source>
        <dbReference type="ARBA" id="ARBA00022801"/>
    </source>
</evidence>
<comment type="cofactor">
    <cofactor evidence="1">
        <name>Zn(2+)</name>
        <dbReference type="ChEBI" id="CHEBI:29105"/>
    </cofactor>
</comment>
<evidence type="ECO:0000256" key="6">
    <source>
        <dbReference type="ARBA" id="ARBA00022833"/>
    </source>
</evidence>
<keyword evidence="4" id="KW-0479">Metal-binding</keyword>
<dbReference type="PANTHER" id="PTHR37016">
    <property type="match status" value="1"/>
</dbReference>
<dbReference type="InterPro" id="IPR024079">
    <property type="entry name" value="MetalloPept_cat_dom_sf"/>
</dbReference>
<dbReference type="InterPro" id="IPR050414">
    <property type="entry name" value="Fungal_M35_metalloproteases"/>
</dbReference>
<feature type="domain" description="Lysine-specific metallo-endopeptidase" evidence="9">
    <location>
        <begin position="51"/>
        <end position="185"/>
    </location>
</feature>
<comment type="caution">
    <text evidence="10">The sequence shown here is derived from an EMBL/GenBank/DDBJ whole genome shotgun (WGS) entry which is preliminary data.</text>
</comment>
<keyword evidence="7 10" id="KW-0482">Metalloprotease</keyword>
<feature type="compositionally biased region" description="Basic and acidic residues" evidence="8">
    <location>
        <begin position="205"/>
        <end position="214"/>
    </location>
</feature>
<dbReference type="AlphaFoldDB" id="A0AB34FGK4"/>
<gene>
    <name evidence="10" type="ORF">O9K51_09609</name>
</gene>
<keyword evidence="6" id="KW-0862">Zinc</keyword>